<feature type="non-terminal residue" evidence="7">
    <location>
        <position position="1"/>
    </location>
</feature>
<keyword evidence="3" id="KW-0547">Nucleotide-binding</keyword>
<dbReference type="FunFam" id="3.40.50.300:FF:000016">
    <property type="entry name" value="Oligopeptide ABC transporter ATP-binding component"/>
    <property type="match status" value="1"/>
</dbReference>
<keyword evidence="4" id="KW-0067">ATP-binding</keyword>
<keyword evidence="2" id="KW-0813">Transport</keyword>
<dbReference type="GO" id="GO:0016887">
    <property type="term" value="F:ATP hydrolysis activity"/>
    <property type="evidence" value="ECO:0007669"/>
    <property type="project" value="InterPro"/>
</dbReference>
<evidence type="ECO:0000256" key="2">
    <source>
        <dbReference type="ARBA" id="ARBA00022448"/>
    </source>
</evidence>
<sequence length="258" mass="28886">VDLATISQSSFRSFRKEIQMIFQDPFSSLNPRMTIFEIIGEPLLVNNLGNREERQTRVSELLSEVGLPQEYMQRFPHAFSGGQRQRIGIARALAPQPRLIIADEPVSGLDVSVQAQVINLMMDLQDRFELTYLFVSHDLSVVNQISDRVIVMYVGKIVETGPPQELFKSPKHPYTAALISSLPKPDPAQRATREPLEGEIANPANPPQGCYFHPRCPFAVEICKTVAPELKELSSGRHVSCHRAEELSLEGIPSINEN</sequence>
<feature type="region of interest" description="Disordered" evidence="5">
    <location>
        <begin position="181"/>
        <end position="200"/>
    </location>
</feature>
<evidence type="ECO:0000313" key="7">
    <source>
        <dbReference type="EMBL" id="SVC77064.1"/>
    </source>
</evidence>
<comment type="similarity">
    <text evidence="1">Belongs to the ABC transporter superfamily.</text>
</comment>
<evidence type="ECO:0000256" key="1">
    <source>
        <dbReference type="ARBA" id="ARBA00005417"/>
    </source>
</evidence>
<dbReference type="SUPFAM" id="SSF52540">
    <property type="entry name" value="P-loop containing nucleoside triphosphate hydrolases"/>
    <property type="match status" value="1"/>
</dbReference>
<dbReference type="NCBIfam" id="TIGR01727">
    <property type="entry name" value="oligo_HPY"/>
    <property type="match status" value="1"/>
</dbReference>
<dbReference type="PROSITE" id="PS50893">
    <property type="entry name" value="ABC_TRANSPORTER_2"/>
    <property type="match status" value="1"/>
</dbReference>
<dbReference type="PROSITE" id="PS00211">
    <property type="entry name" value="ABC_TRANSPORTER_1"/>
    <property type="match status" value="1"/>
</dbReference>
<dbReference type="InterPro" id="IPR050319">
    <property type="entry name" value="ABC_transp_ATP-bind"/>
</dbReference>
<dbReference type="PANTHER" id="PTHR43776:SF7">
    <property type="entry name" value="D,D-DIPEPTIDE TRANSPORT ATP-BINDING PROTEIN DDPF-RELATED"/>
    <property type="match status" value="1"/>
</dbReference>
<name>A0A382PUP9_9ZZZZ</name>
<evidence type="ECO:0000256" key="3">
    <source>
        <dbReference type="ARBA" id="ARBA00022741"/>
    </source>
</evidence>
<dbReference type="CDD" id="cd03257">
    <property type="entry name" value="ABC_NikE_OppD_transporters"/>
    <property type="match status" value="1"/>
</dbReference>
<dbReference type="AlphaFoldDB" id="A0A382PUP9"/>
<accession>A0A382PUP9</accession>
<dbReference type="EMBL" id="UINC01109913">
    <property type="protein sequence ID" value="SVC77064.1"/>
    <property type="molecule type" value="Genomic_DNA"/>
</dbReference>
<proteinExistence type="inferred from homology"/>
<protein>
    <recommendedName>
        <fullName evidence="6">ABC transporter domain-containing protein</fullName>
    </recommendedName>
</protein>
<dbReference type="Gene3D" id="3.40.50.300">
    <property type="entry name" value="P-loop containing nucleotide triphosphate hydrolases"/>
    <property type="match status" value="1"/>
</dbReference>
<feature type="domain" description="ABC transporter" evidence="6">
    <location>
        <begin position="1"/>
        <end position="179"/>
    </location>
</feature>
<dbReference type="Pfam" id="PF08352">
    <property type="entry name" value="oligo_HPY"/>
    <property type="match status" value="1"/>
</dbReference>
<evidence type="ECO:0000256" key="4">
    <source>
        <dbReference type="ARBA" id="ARBA00022840"/>
    </source>
</evidence>
<dbReference type="GO" id="GO:0005524">
    <property type="term" value="F:ATP binding"/>
    <property type="evidence" value="ECO:0007669"/>
    <property type="project" value="UniProtKB-KW"/>
</dbReference>
<dbReference type="Pfam" id="PF00005">
    <property type="entry name" value="ABC_tran"/>
    <property type="match status" value="1"/>
</dbReference>
<dbReference type="InterPro" id="IPR027417">
    <property type="entry name" value="P-loop_NTPase"/>
</dbReference>
<reference evidence="7" key="1">
    <citation type="submission" date="2018-05" db="EMBL/GenBank/DDBJ databases">
        <authorList>
            <person name="Lanie J.A."/>
            <person name="Ng W.-L."/>
            <person name="Kazmierczak K.M."/>
            <person name="Andrzejewski T.M."/>
            <person name="Davidsen T.M."/>
            <person name="Wayne K.J."/>
            <person name="Tettelin H."/>
            <person name="Glass J.I."/>
            <person name="Rusch D."/>
            <person name="Podicherti R."/>
            <person name="Tsui H.-C.T."/>
            <person name="Winkler M.E."/>
        </authorList>
    </citation>
    <scope>NUCLEOTIDE SEQUENCE</scope>
</reference>
<dbReference type="InterPro" id="IPR003439">
    <property type="entry name" value="ABC_transporter-like_ATP-bd"/>
</dbReference>
<dbReference type="InterPro" id="IPR017871">
    <property type="entry name" value="ABC_transporter-like_CS"/>
</dbReference>
<gene>
    <name evidence="7" type="ORF">METZ01_LOCUS329918</name>
</gene>
<dbReference type="GO" id="GO:0015833">
    <property type="term" value="P:peptide transport"/>
    <property type="evidence" value="ECO:0007669"/>
    <property type="project" value="InterPro"/>
</dbReference>
<evidence type="ECO:0000256" key="5">
    <source>
        <dbReference type="SAM" id="MobiDB-lite"/>
    </source>
</evidence>
<dbReference type="InterPro" id="IPR013563">
    <property type="entry name" value="Oligopep_ABC_C"/>
</dbReference>
<organism evidence="7">
    <name type="scientific">marine metagenome</name>
    <dbReference type="NCBI Taxonomy" id="408172"/>
    <lineage>
        <taxon>unclassified sequences</taxon>
        <taxon>metagenomes</taxon>
        <taxon>ecological metagenomes</taxon>
    </lineage>
</organism>
<dbReference type="PANTHER" id="PTHR43776">
    <property type="entry name" value="TRANSPORT ATP-BINDING PROTEIN"/>
    <property type="match status" value="1"/>
</dbReference>
<evidence type="ECO:0000259" key="6">
    <source>
        <dbReference type="PROSITE" id="PS50893"/>
    </source>
</evidence>